<sequence>MSLILTQEPQFVQQEVLKGLQQYDKRASVQVNTMILYPYYFLEFEVSAKSLLKFNGKIACTIDAISGQGAIIDVQPEFIQRPIVDEKILPIEISEKEAEQLAEKFIFQAATQKAKFITIPTVTIHSTALFYRPFWLAEYNSKVSGGREVIVDAISGSYHPL</sequence>
<accession>A0ABR5MKX4</accession>
<dbReference type="RefSeq" id="WP_060668045.1">
    <property type="nucleotide sequence ID" value="NZ_JAHHXM010000022.1"/>
</dbReference>
<organism evidence="1 2">
    <name type="scientific">Oceanobacillus caeni</name>
    <dbReference type="NCBI Taxonomy" id="405946"/>
    <lineage>
        <taxon>Bacteria</taxon>
        <taxon>Bacillati</taxon>
        <taxon>Bacillota</taxon>
        <taxon>Bacilli</taxon>
        <taxon>Bacillales</taxon>
        <taxon>Bacillaceae</taxon>
        <taxon>Oceanobacillus</taxon>
    </lineage>
</organism>
<comment type="caution">
    <text evidence="1">The sequence shown here is derived from an EMBL/GenBank/DDBJ whole genome shotgun (WGS) entry which is preliminary data.</text>
</comment>
<gene>
    <name evidence="1" type="ORF">AFL42_05495</name>
</gene>
<evidence type="ECO:0000313" key="2">
    <source>
        <dbReference type="Proteomes" id="UP000037854"/>
    </source>
</evidence>
<protein>
    <submittedName>
        <fullName evidence="1">Uncharacterized protein</fullName>
    </submittedName>
</protein>
<dbReference type="EMBL" id="LGTK01000013">
    <property type="protein sequence ID" value="KPH76540.1"/>
    <property type="molecule type" value="Genomic_DNA"/>
</dbReference>
<evidence type="ECO:0000313" key="1">
    <source>
        <dbReference type="EMBL" id="KPH76540.1"/>
    </source>
</evidence>
<reference evidence="1 2" key="1">
    <citation type="submission" date="2015-07" db="EMBL/GenBank/DDBJ databases">
        <title>High-quality draft genome sequence of Oceanobacillus caeni HM6, a bacillus isolated from a human feces.</title>
        <authorList>
            <person name="Kumar J."/>
            <person name="Verma M.K."/>
            <person name="Pandey R."/>
            <person name="Bhambi M."/>
            <person name="Chauhan N."/>
        </authorList>
    </citation>
    <scope>NUCLEOTIDE SEQUENCE [LARGE SCALE GENOMIC DNA]</scope>
    <source>
        <strain evidence="1 2">HM6</strain>
    </source>
</reference>
<proteinExistence type="predicted"/>
<dbReference type="Proteomes" id="UP000037854">
    <property type="component" value="Unassembled WGS sequence"/>
</dbReference>
<keyword evidence="2" id="KW-1185">Reference proteome</keyword>
<name>A0ABR5MKX4_9BACI</name>